<evidence type="ECO:0000313" key="4">
    <source>
        <dbReference type="Proteomes" id="UP001151516"/>
    </source>
</evidence>
<dbReference type="InterPro" id="IPR052086">
    <property type="entry name" value="Mannan_Polymerase_Subunit"/>
</dbReference>
<dbReference type="OrthoDB" id="2405412at2759"/>
<dbReference type="SUPFAM" id="SSF53448">
    <property type="entry name" value="Nucleotide-diphospho-sugar transferases"/>
    <property type="match status" value="2"/>
</dbReference>
<dbReference type="PANTHER" id="PTHR43083:SF6">
    <property type="entry name" value="MANNAN POLYMERASE COMPLEXES SUBUNIT MNN9"/>
    <property type="match status" value="1"/>
</dbReference>
<dbReference type="PANTHER" id="PTHR43083">
    <property type="entry name" value="MANNAN POLYMERASE II"/>
    <property type="match status" value="1"/>
</dbReference>
<dbReference type="EMBL" id="JANBTX010000113">
    <property type="protein sequence ID" value="KAJ2686325.1"/>
    <property type="molecule type" value="Genomic_DNA"/>
</dbReference>
<evidence type="ECO:0000256" key="2">
    <source>
        <dbReference type="SAM" id="MobiDB-lite"/>
    </source>
</evidence>
<evidence type="ECO:0008006" key="5">
    <source>
        <dbReference type="Google" id="ProtNLM"/>
    </source>
</evidence>
<feature type="compositionally biased region" description="Polar residues" evidence="2">
    <location>
        <begin position="1"/>
        <end position="16"/>
    </location>
</feature>
<comment type="similarity">
    <text evidence="1">Belongs to the ANP1/MMN9/VAN1 family.</text>
</comment>
<name>A0A9W8GDD5_9FUNG</name>
<dbReference type="CDD" id="cd00761">
    <property type="entry name" value="Glyco_tranf_GTA_type"/>
    <property type="match status" value="1"/>
</dbReference>
<gene>
    <name evidence="3" type="ORF">IWW39_003712</name>
</gene>
<protein>
    <recommendedName>
        <fullName evidence="5">Glycosyltransferase family 62 protein</fullName>
    </recommendedName>
</protein>
<evidence type="ECO:0000256" key="1">
    <source>
        <dbReference type="ARBA" id="ARBA00037964"/>
    </source>
</evidence>
<feature type="compositionally biased region" description="Polar residues" evidence="2">
    <location>
        <begin position="72"/>
        <end position="81"/>
    </location>
</feature>
<dbReference type="Proteomes" id="UP001151516">
    <property type="component" value="Unassembled WGS sequence"/>
</dbReference>
<dbReference type="Pfam" id="PF03452">
    <property type="entry name" value="Anp1"/>
    <property type="match status" value="2"/>
</dbReference>
<evidence type="ECO:0000313" key="3">
    <source>
        <dbReference type="EMBL" id="KAJ2686325.1"/>
    </source>
</evidence>
<sequence length="783" mass="90936">MVFSAHYQSATDSQQEVAMPFGDIELPPKGAAEGTMPNGDIGASPLPAANDADLARTESDKAAANGNDNNDSHGTASNREQTGGAKYIEVLGYDYKPQPASMPSWLPKKSSHGKPGWSSSELATYTNESRTILMNNKDVAPQTLDPDNDSLLILTPVKNNANHLARYFALIDKLKYPRDKVSLAFLVSDSTDRTQQMLIESKKWYQEQAPEDMRFKRFDIYRQDFYYALPREQRHLREKQRDRRIMMARARNYLWTRALENEQWVLWIDGDLEYYPPNIVHDLMAYDKDVIVPNCLVRRRSGLDKWKHTVYDRNAWQETRKSRSMIKKLKDDDFLVEGYKSLKTHRKYLDNFAKNETIVPLDGVGGTFTLVKARVHRSGVGFPTWLFQHQVETEGFAKLAKANGYGVFGLPYYYVRHVVGLSLWHLGNAHETPFSGTQSTQSAKSEGKYIDALGYDYQPQPKGSELWLPKLITPGRSNWSRSEMDSFSKESRKVLNKNKDYALQTLDPDDDSLLILTPFKNNAKHLFRYFELLDALDYPRDKVSLAFLISDSTDQTQKMLLEAKKLYQEQSPEDMRFKRFDIYRQDFFYDLPREKRHWHEYQRDRRIVIARARNYLWTRALENEQWVLWIDGDLEYYQPSTVRDLMAYNKDVIVPNCVIHRRNDKGEMKVIVYDRNAWQETPKSLEMIKTLKEDDFLAEGNINRVTHRKYLDNFAENETMVPLDGVGSTFTLVKSRVHRSGVGFPTWLFQHQVETEGFAKLAKANGYGVFGLPYYHVRHIPDW</sequence>
<dbReference type="Gene3D" id="3.90.550.10">
    <property type="entry name" value="Spore Coat Polysaccharide Biosynthesis Protein SpsA, Chain A"/>
    <property type="match status" value="2"/>
</dbReference>
<organism evidence="3 4">
    <name type="scientific">Coemansia spiralis</name>
    <dbReference type="NCBI Taxonomy" id="417178"/>
    <lineage>
        <taxon>Eukaryota</taxon>
        <taxon>Fungi</taxon>
        <taxon>Fungi incertae sedis</taxon>
        <taxon>Zoopagomycota</taxon>
        <taxon>Kickxellomycotina</taxon>
        <taxon>Kickxellomycetes</taxon>
        <taxon>Kickxellales</taxon>
        <taxon>Kickxellaceae</taxon>
        <taxon>Coemansia</taxon>
    </lineage>
</organism>
<reference evidence="3" key="1">
    <citation type="submission" date="2022-07" db="EMBL/GenBank/DDBJ databases">
        <title>Phylogenomic reconstructions and comparative analyses of Kickxellomycotina fungi.</title>
        <authorList>
            <person name="Reynolds N.K."/>
            <person name="Stajich J.E."/>
            <person name="Barry K."/>
            <person name="Grigoriev I.V."/>
            <person name="Crous P."/>
            <person name="Smith M.E."/>
        </authorList>
    </citation>
    <scope>NUCLEOTIDE SEQUENCE</scope>
    <source>
        <strain evidence="3">CBS 109367</strain>
    </source>
</reference>
<proteinExistence type="inferred from homology"/>
<dbReference type="AlphaFoldDB" id="A0A9W8GDD5"/>
<accession>A0A9W8GDD5</accession>
<comment type="caution">
    <text evidence="3">The sequence shown here is derived from an EMBL/GenBank/DDBJ whole genome shotgun (WGS) entry which is preliminary data.</text>
</comment>
<keyword evidence="4" id="KW-1185">Reference proteome</keyword>
<dbReference type="InterPro" id="IPR029044">
    <property type="entry name" value="Nucleotide-diphossugar_trans"/>
</dbReference>
<feature type="region of interest" description="Disordered" evidence="2">
    <location>
        <begin position="1"/>
        <end position="83"/>
    </location>
</feature>